<dbReference type="InterPro" id="IPR013766">
    <property type="entry name" value="Thioredoxin_domain"/>
</dbReference>
<keyword evidence="3 5" id="KW-0560">Oxidoreductase</keyword>
<sequence>MTSVYDFSANNASGESVSLSEYKGKVLLIVNVASKCGLTPQYKELSELREKYHDKGFEVLAFPCNQFAGQEPGTEEEICTFAKKNYSVNFPIFSKIEVNGSNVFPLFKYLKEEQKGILGTTSVKWNFTKFLVNKDGIPVKRYSPNDSPSNAEEDIKNLL</sequence>
<dbReference type="PROSITE" id="PS51352">
    <property type="entry name" value="THIOREDOXIN_2"/>
    <property type="match status" value="1"/>
</dbReference>
<name>A0AAW2YXD9_9EUKA</name>
<dbReference type="PANTHER" id="PTHR11592:SF78">
    <property type="entry name" value="GLUTATHIONE PEROXIDASE"/>
    <property type="match status" value="1"/>
</dbReference>
<dbReference type="CDD" id="cd00340">
    <property type="entry name" value="GSH_Peroxidase"/>
    <property type="match status" value="1"/>
</dbReference>
<dbReference type="InterPro" id="IPR000889">
    <property type="entry name" value="Glutathione_peroxidase"/>
</dbReference>
<accession>A0AAW2YXD9</accession>
<evidence type="ECO:0000256" key="2">
    <source>
        <dbReference type="ARBA" id="ARBA00022559"/>
    </source>
</evidence>
<dbReference type="InterPro" id="IPR029760">
    <property type="entry name" value="GPX_CS"/>
</dbReference>
<dbReference type="GO" id="GO:0006979">
    <property type="term" value="P:response to oxidative stress"/>
    <property type="evidence" value="ECO:0007669"/>
    <property type="project" value="InterPro"/>
</dbReference>
<dbReference type="PIRSF" id="PIRSF000303">
    <property type="entry name" value="Glutathion_perox"/>
    <property type="match status" value="1"/>
</dbReference>
<proteinExistence type="inferred from homology"/>
<feature type="active site" evidence="4">
    <location>
        <position position="36"/>
    </location>
</feature>
<keyword evidence="2 5" id="KW-0575">Peroxidase</keyword>
<dbReference type="EMBL" id="JAOPGA020000791">
    <property type="protein sequence ID" value="KAL0481764.1"/>
    <property type="molecule type" value="Genomic_DNA"/>
</dbReference>
<protein>
    <recommendedName>
        <fullName evidence="5">Glutathione peroxidase</fullName>
    </recommendedName>
</protein>
<dbReference type="Pfam" id="PF00255">
    <property type="entry name" value="GSHPx"/>
    <property type="match status" value="1"/>
</dbReference>
<comment type="similarity">
    <text evidence="1 5">Belongs to the glutathione peroxidase family.</text>
</comment>
<evidence type="ECO:0000256" key="1">
    <source>
        <dbReference type="ARBA" id="ARBA00006926"/>
    </source>
</evidence>
<dbReference type="InterPro" id="IPR036249">
    <property type="entry name" value="Thioredoxin-like_sf"/>
</dbReference>
<dbReference type="PANTHER" id="PTHR11592">
    <property type="entry name" value="GLUTATHIONE PEROXIDASE"/>
    <property type="match status" value="1"/>
</dbReference>
<dbReference type="PRINTS" id="PR01011">
    <property type="entry name" value="GLUTPROXDASE"/>
</dbReference>
<evidence type="ECO:0000256" key="3">
    <source>
        <dbReference type="ARBA" id="ARBA00023002"/>
    </source>
</evidence>
<dbReference type="Gene3D" id="3.40.30.10">
    <property type="entry name" value="Glutaredoxin"/>
    <property type="match status" value="1"/>
</dbReference>
<dbReference type="AlphaFoldDB" id="A0AAW2YXD9"/>
<dbReference type="GO" id="GO:0004601">
    <property type="term" value="F:peroxidase activity"/>
    <property type="evidence" value="ECO:0007669"/>
    <property type="project" value="UniProtKB-KW"/>
</dbReference>
<evidence type="ECO:0000313" key="7">
    <source>
        <dbReference type="EMBL" id="KAL0481764.1"/>
    </source>
</evidence>
<organism evidence="7 8">
    <name type="scientific">Acrasis kona</name>
    <dbReference type="NCBI Taxonomy" id="1008807"/>
    <lineage>
        <taxon>Eukaryota</taxon>
        <taxon>Discoba</taxon>
        <taxon>Heterolobosea</taxon>
        <taxon>Tetramitia</taxon>
        <taxon>Eutetramitia</taxon>
        <taxon>Acrasidae</taxon>
        <taxon>Acrasis</taxon>
    </lineage>
</organism>
<evidence type="ECO:0000313" key="8">
    <source>
        <dbReference type="Proteomes" id="UP001431209"/>
    </source>
</evidence>
<dbReference type="SUPFAM" id="SSF52833">
    <property type="entry name" value="Thioredoxin-like"/>
    <property type="match status" value="1"/>
</dbReference>
<dbReference type="PROSITE" id="PS51355">
    <property type="entry name" value="GLUTATHIONE_PEROXID_3"/>
    <property type="match status" value="1"/>
</dbReference>
<evidence type="ECO:0000256" key="5">
    <source>
        <dbReference type="RuleBase" id="RU000499"/>
    </source>
</evidence>
<dbReference type="Proteomes" id="UP001431209">
    <property type="component" value="Unassembled WGS sequence"/>
</dbReference>
<dbReference type="FunFam" id="3.40.30.10:FF:000010">
    <property type="entry name" value="Glutathione peroxidase"/>
    <property type="match status" value="1"/>
</dbReference>
<dbReference type="PROSITE" id="PS00763">
    <property type="entry name" value="GLUTATHIONE_PEROXID_2"/>
    <property type="match status" value="1"/>
</dbReference>
<evidence type="ECO:0000259" key="6">
    <source>
        <dbReference type="PROSITE" id="PS51352"/>
    </source>
</evidence>
<dbReference type="InterPro" id="IPR029759">
    <property type="entry name" value="GPX_AS"/>
</dbReference>
<gene>
    <name evidence="7" type="ORF">AKO1_012420</name>
</gene>
<dbReference type="PROSITE" id="PS00460">
    <property type="entry name" value="GLUTATHIONE_PEROXID_1"/>
    <property type="match status" value="1"/>
</dbReference>
<feature type="domain" description="Thioredoxin" evidence="6">
    <location>
        <begin position="1"/>
        <end position="159"/>
    </location>
</feature>
<evidence type="ECO:0000256" key="4">
    <source>
        <dbReference type="PIRSR" id="PIRSR000303-1"/>
    </source>
</evidence>
<keyword evidence="8" id="KW-1185">Reference proteome</keyword>
<comment type="caution">
    <text evidence="7">The sequence shown here is derived from an EMBL/GenBank/DDBJ whole genome shotgun (WGS) entry which is preliminary data.</text>
</comment>
<reference evidence="7 8" key="1">
    <citation type="submission" date="2024-03" db="EMBL/GenBank/DDBJ databases">
        <title>The Acrasis kona genome and developmental transcriptomes reveal deep origins of eukaryotic multicellular pathways.</title>
        <authorList>
            <person name="Sheikh S."/>
            <person name="Fu C.-J."/>
            <person name="Brown M.W."/>
            <person name="Baldauf S.L."/>
        </authorList>
    </citation>
    <scope>NUCLEOTIDE SEQUENCE [LARGE SCALE GENOMIC DNA]</scope>
    <source>
        <strain evidence="7 8">ATCC MYA-3509</strain>
    </source>
</reference>